<dbReference type="AlphaFoldDB" id="A0A2G5B9Y1"/>
<reference evidence="1 2" key="1">
    <citation type="journal article" date="2015" name="Genome Biol. Evol.">
        <title>Phylogenomic analyses indicate that early fungi evolved digesting cell walls of algal ancestors of land plants.</title>
        <authorList>
            <person name="Chang Y."/>
            <person name="Wang S."/>
            <person name="Sekimoto S."/>
            <person name="Aerts A.L."/>
            <person name="Choi C."/>
            <person name="Clum A."/>
            <person name="LaButti K.M."/>
            <person name="Lindquist E.A."/>
            <person name="Yee Ngan C."/>
            <person name="Ohm R.A."/>
            <person name="Salamov A.A."/>
            <person name="Grigoriev I.V."/>
            <person name="Spatafora J.W."/>
            <person name="Berbee M.L."/>
        </authorList>
    </citation>
    <scope>NUCLEOTIDE SEQUENCE [LARGE SCALE GENOMIC DNA]</scope>
    <source>
        <strain evidence="1 2">NRRL 1564</strain>
    </source>
</reference>
<accession>A0A2G5B9Y1</accession>
<evidence type="ECO:0000313" key="1">
    <source>
        <dbReference type="EMBL" id="PIA15537.1"/>
    </source>
</evidence>
<keyword evidence="2" id="KW-1185">Reference proteome</keyword>
<gene>
    <name evidence="1" type="ORF">COEREDRAFT_87729</name>
</gene>
<name>A0A2G5B9Y1_COERN</name>
<organism evidence="1 2">
    <name type="scientific">Coemansia reversa (strain ATCC 12441 / NRRL 1564)</name>
    <dbReference type="NCBI Taxonomy" id="763665"/>
    <lineage>
        <taxon>Eukaryota</taxon>
        <taxon>Fungi</taxon>
        <taxon>Fungi incertae sedis</taxon>
        <taxon>Zoopagomycota</taxon>
        <taxon>Kickxellomycotina</taxon>
        <taxon>Kickxellomycetes</taxon>
        <taxon>Kickxellales</taxon>
        <taxon>Kickxellaceae</taxon>
        <taxon>Coemansia</taxon>
    </lineage>
</organism>
<sequence>MPDTISGNESAGNFVPIKLKITIDGDILLEIDYENWCDESTLKTNIIEAFGVYGTIEVELVVCGVEPIKNHDGSKKINAKVIEARITHFEPETGFTSLQESGNEDPSESDISCIQSIENCPKLKFVEYNSAHGNTSMATMIAGLVLGSHSYLMSRSTNN</sequence>
<dbReference type="EMBL" id="KZ303506">
    <property type="protein sequence ID" value="PIA15537.1"/>
    <property type="molecule type" value="Genomic_DNA"/>
</dbReference>
<dbReference type="Proteomes" id="UP000242474">
    <property type="component" value="Unassembled WGS sequence"/>
</dbReference>
<evidence type="ECO:0000313" key="2">
    <source>
        <dbReference type="Proteomes" id="UP000242474"/>
    </source>
</evidence>
<proteinExistence type="predicted"/>
<protein>
    <submittedName>
        <fullName evidence="1">Uncharacterized protein</fullName>
    </submittedName>
</protein>